<sequence>MDAAIAVAFLTKLKLIFETDAAGNPQTDKFLSFPNGTSLMAKDTFVEMDPKRNPGGEAGALLRAADFANLVNFVAQPGALVSPAADKLSAVYRRTLQICQPARSTRTASQERSLKSAMTYLNRVVKTDDGQRMSRLDNYLRYKEAYQQALTAYKNASIAAQLAEGEGAEELKRQWAEQEPALREARDRALLNWEKKGLRAAVESRQATALRLMGSSPATTIANLTADFDLLAKVTALDGQGGEVEYLPTQFSPSNFFEDHVGWQKLTLSKAEIGGLLGKAPASLQQLFDVGATRNLENLTVEYAVVELQRSWFRFEDFLLQRFWRLPAGEAPLADQQGRGQLPAFPSKLIFVRNVKVTSWTTPGVAKPAGAMLKRFNSQLFEHAKTTTASNLHIKATQVNGLDGGRVAPAVAPAVQPHAATIKIAAVPPLTAAAVHAATPVKVHEATPVTPRPSAGSILDAIRNGNVVLPKPPGSSWGTTPAPKPPVQTPPNGGWGGGSPAPGGGWGTPRPTPPPPGNWGTPPPPPGNWGAPPPGQPTNPPPGQPTAPPPPPQPVLQTEEQKEMELLAFVCRALPLCPNPDLQLVWD</sequence>
<organism evidence="2 3">
    <name type="scientific">Solirubrum puertoriconensis</name>
    <dbReference type="NCBI Taxonomy" id="1751427"/>
    <lineage>
        <taxon>Bacteria</taxon>
        <taxon>Pseudomonadati</taxon>
        <taxon>Bacteroidota</taxon>
        <taxon>Cytophagia</taxon>
        <taxon>Cytophagales</taxon>
    </lineage>
</organism>
<dbReference type="Proteomes" id="UP000054223">
    <property type="component" value="Unassembled WGS sequence"/>
</dbReference>
<accession>A0A9X0HKP8</accession>
<dbReference type="OrthoDB" id="1110562at2"/>
<feature type="compositionally biased region" description="Gly residues" evidence="1">
    <location>
        <begin position="493"/>
        <end position="507"/>
    </location>
</feature>
<evidence type="ECO:0000256" key="1">
    <source>
        <dbReference type="SAM" id="MobiDB-lite"/>
    </source>
</evidence>
<proteinExistence type="predicted"/>
<feature type="region of interest" description="Disordered" evidence="1">
    <location>
        <begin position="465"/>
        <end position="559"/>
    </location>
</feature>
<feature type="compositionally biased region" description="Pro residues" evidence="1">
    <location>
        <begin position="510"/>
        <end position="554"/>
    </location>
</feature>
<gene>
    <name evidence="2" type="ORF">ASU33_15100</name>
</gene>
<dbReference type="RefSeq" id="WP_059071275.1">
    <property type="nucleotide sequence ID" value="NZ_LNAL01000007.1"/>
</dbReference>
<name>A0A9X0HKP8_SOLP1</name>
<dbReference type="AlphaFoldDB" id="A0A9X0HKP8"/>
<dbReference type="EMBL" id="LNAL01000007">
    <property type="protein sequence ID" value="KUG07652.1"/>
    <property type="molecule type" value="Genomic_DNA"/>
</dbReference>
<evidence type="ECO:0000313" key="2">
    <source>
        <dbReference type="EMBL" id="KUG07652.1"/>
    </source>
</evidence>
<evidence type="ECO:0000313" key="3">
    <source>
        <dbReference type="Proteomes" id="UP000054223"/>
    </source>
</evidence>
<keyword evidence="3" id="KW-1185">Reference proteome</keyword>
<comment type="caution">
    <text evidence="2">The sequence shown here is derived from an EMBL/GenBank/DDBJ whole genome shotgun (WGS) entry which is preliminary data.</text>
</comment>
<protein>
    <submittedName>
        <fullName evidence="2">Uncharacterized protein</fullName>
    </submittedName>
</protein>
<reference evidence="2 3" key="1">
    <citation type="submission" date="2015-11" db="EMBL/GenBank/DDBJ databases">
        <title>Solirubrum puertoriconensis gen. nov. an environmental bacteria isolated in Puerto Rico.</title>
        <authorList>
            <person name="Cuebas-Irizarry M.F."/>
            <person name="Montalvo-Rodriguez R."/>
        </authorList>
    </citation>
    <scope>NUCLEOTIDE SEQUENCE [LARGE SCALE GENOMIC DNA]</scope>
    <source>
        <strain evidence="2 3">MC1A</strain>
    </source>
</reference>